<dbReference type="FunFam" id="3.10.120.10:FF:000018">
    <property type="entry name" value="Heme/steroid binding domain protein, putative"/>
    <property type="match status" value="1"/>
</dbReference>
<feature type="region of interest" description="Disordered" evidence="2">
    <location>
        <begin position="1"/>
        <end position="24"/>
    </location>
</feature>
<feature type="domain" description="Cytochrome b5 heme-binding" evidence="3">
    <location>
        <begin position="96"/>
        <end position="181"/>
    </location>
</feature>
<evidence type="ECO:0000259" key="3">
    <source>
        <dbReference type="SMART" id="SM01117"/>
    </source>
</evidence>
<dbReference type="PANTHER" id="PTHR10281:SF76">
    <property type="entry name" value="CALCUTTA CUP-RELATED"/>
    <property type="match status" value="1"/>
</dbReference>
<evidence type="ECO:0000256" key="2">
    <source>
        <dbReference type="SAM" id="MobiDB-lite"/>
    </source>
</evidence>
<evidence type="ECO:0000313" key="5">
    <source>
        <dbReference type="Proteomes" id="UP000193144"/>
    </source>
</evidence>
<dbReference type="Proteomes" id="UP000193144">
    <property type="component" value="Unassembled WGS sequence"/>
</dbReference>
<evidence type="ECO:0000313" key="4">
    <source>
        <dbReference type="EMBL" id="ORY16471.1"/>
    </source>
</evidence>
<dbReference type="SMART" id="SM01117">
    <property type="entry name" value="Cyt-b5"/>
    <property type="match status" value="1"/>
</dbReference>
<evidence type="ECO:0000256" key="1">
    <source>
        <dbReference type="ARBA" id="ARBA00038357"/>
    </source>
</evidence>
<name>A0A1Y2A1Q7_9PLEO</name>
<reference evidence="4 5" key="1">
    <citation type="submission" date="2016-07" db="EMBL/GenBank/DDBJ databases">
        <title>Pervasive Adenine N6-methylation of Active Genes in Fungi.</title>
        <authorList>
            <consortium name="DOE Joint Genome Institute"/>
            <person name="Mondo S.J."/>
            <person name="Dannebaum R.O."/>
            <person name="Kuo R.C."/>
            <person name="Labutti K."/>
            <person name="Haridas S."/>
            <person name="Kuo A."/>
            <person name="Salamov A."/>
            <person name="Ahrendt S.R."/>
            <person name="Lipzen A."/>
            <person name="Sullivan W."/>
            <person name="Andreopoulos W.B."/>
            <person name="Clum A."/>
            <person name="Lindquist E."/>
            <person name="Daum C."/>
            <person name="Ramamoorthy G.K."/>
            <person name="Gryganskyi A."/>
            <person name="Culley D."/>
            <person name="Magnuson J.K."/>
            <person name="James T.Y."/>
            <person name="O'Malley M.A."/>
            <person name="Stajich J.E."/>
            <person name="Spatafora J.W."/>
            <person name="Visel A."/>
            <person name="Grigoriev I.V."/>
        </authorList>
    </citation>
    <scope>NUCLEOTIDE SEQUENCE [LARGE SCALE GENOMIC DNA]</scope>
    <source>
        <strain evidence="4 5">CBS 115471</strain>
    </source>
</reference>
<dbReference type="SUPFAM" id="SSF55856">
    <property type="entry name" value="Cytochrome b5-like heme/steroid binding domain"/>
    <property type="match status" value="1"/>
</dbReference>
<keyword evidence="5" id="KW-1185">Reference proteome</keyword>
<dbReference type="InterPro" id="IPR001199">
    <property type="entry name" value="Cyt_B5-like_heme/steroid-bd"/>
</dbReference>
<feature type="compositionally biased region" description="Basic and acidic residues" evidence="2">
    <location>
        <begin position="239"/>
        <end position="249"/>
    </location>
</feature>
<dbReference type="EMBL" id="MCFA01000018">
    <property type="protein sequence ID" value="ORY16471.1"/>
    <property type="molecule type" value="Genomic_DNA"/>
</dbReference>
<feature type="compositionally biased region" description="Basic and acidic residues" evidence="2">
    <location>
        <begin position="180"/>
        <end position="193"/>
    </location>
</feature>
<feature type="compositionally biased region" description="Low complexity" evidence="2">
    <location>
        <begin position="10"/>
        <end position="21"/>
    </location>
</feature>
<accession>A0A1Y2A1Q7</accession>
<gene>
    <name evidence="4" type="ORF">BCR34DRAFT_622406</name>
</gene>
<comment type="similarity">
    <text evidence="1">Belongs to the cytochrome b5 family. MAPR subfamily.</text>
</comment>
<protein>
    <recommendedName>
        <fullName evidence="3">Cytochrome b5 heme-binding domain-containing protein</fullName>
    </recommendedName>
</protein>
<dbReference type="AlphaFoldDB" id="A0A1Y2A1Q7"/>
<comment type="caution">
    <text evidence="4">The sequence shown here is derived from an EMBL/GenBank/DDBJ whole genome shotgun (WGS) entry which is preliminary data.</text>
</comment>
<dbReference type="Pfam" id="PF00173">
    <property type="entry name" value="Cyt-b5"/>
    <property type="match status" value="1"/>
</dbReference>
<dbReference type="GO" id="GO:0012505">
    <property type="term" value="C:endomembrane system"/>
    <property type="evidence" value="ECO:0007669"/>
    <property type="project" value="TreeGrafter"/>
</dbReference>
<dbReference type="GO" id="GO:0016020">
    <property type="term" value="C:membrane"/>
    <property type="evidence" value="ECO:0007669"/>
    <property type="project" value="TreeGrafter"/>
</dbReference>
<dbReference type="InterPro" id="IPR036400">
    <property type="entry name" value="Cyt_B5-like_heme/steroid_sf"/>
</dbReference>
<dbReference type="OrthoDB" id="10257697at2759"/>
<dbReference type="InterPro" id="IPR050577">
    <property type="entry name" value="MAPR/NEUFC/NENF-like"/>
</dbReference>
<dbReference type="Gene3D" id="3.10.120.10">
    <property type="entry name" value="Cytochrome b5-like heme/steroid binding domain"/>
    <property type="match status" value="1"/>
</dbReference>
<organism evidence="4 5">
    <name type="scientific">Clohesyomyces aquaticus</name>
    <dbReference type="NCBI Taxonomy" id="1231657"/>
    <lineage>
        <taxon>Eukaryota</taxon>
        <taxon>Fungi</taxon>
        <taxon>Dikarya</taxon>
        <taxon>Ascomycota</taxon>
        <taxon>Pezizomycotina</taxon>
        <taxon>Dothideomycetes</taxon>
        <taxon>Pleosporomycetidae</taxon>
        <taxon>Pleosporales</taxon>
        <taxon>Lindgomycetaceae</taxon>
        <taxon>Clohesyomyces</taxon>
    </lineage>
</organism>
<sequence>MAARHRNVTSNPSNAPAPSKADASKPEVVKLAKAEAKEAGSGFSVIDVLRIVAGLVVLSCGMSYLSTSGESMTWGYNGKWTRAREWKALWQGGVFLTDDQLRAYDGTDPKKPIYLALNGTIYDVSASPQTYGPGGSYHFFAGRDAARAFLTGCFQEDLTPDLRGVEMMYMPIDAPLDGEAAQKEHAEAQKHSFDPVAGKETNIVEPNDENPDVERHRKARSHDQRRGGSLSKAQIKNRHAQELRKARKQVREGLEHWHEMFRGDKGKPYYKVGEVVREKGWLQKLPKRALCDQAEKSRPVRKDE</sequence>
<proteinExistence type="inferred from homology"/>
<dbReference type="STRING" id="1231657.A0A1Y2A1Q7"/>
<feature type="region of interest" description="Disordered" evidence="2">
    <location>
        <begin position="180"/>
        <end position="249"/>
    </location>
</feature>
<dbReference type="PANTHER" id="PTHR10281">
    <property type="entry name" value="MEMBRANE-ASSOCIATED PROGESTERONE RECEPTOR COMPONENT-RELATED"/>
    <property type="match status" value="1"/>
</dbReference>